<dbReference type="CDD" id="cd00637">
    <property type="entry name" value="7tm_classA_rhodopsin-like"/>
    <property type="match status" value="1"/>
</dbReference>
<feature type="transmembrane region" description="Helical" evidence="6">
    <location>
        <begin position="83"/>
        <end position="101"/>
    </location>
</feature>
<keyword evidence="3 6" id="KW-1133">Transmembrane helix</keyword>
<dbReference type="HOGENOM" id="CLU_027149_0_1_1"/>
<feature type="transmembrane region" description="Helical" evidence="6">
    <location>
        <begin position="221"/>
        <end position="242"/>
    </location>
</feature>
<dbReference type="GO" id="GO:0005886">
    <property type="term" value="C:plasma membrane"/>
    <property type="evidence" value="ECO:0007669"/>
    <property type="project" value="TreeGrafter"/>
</dbReference>
<feature type="compositionally biased region" description="Polar residues" evidence="5">
    <location>
        <begin position="346"/>
        <end position="362"/>
    </location>
</feature>
<reference evidence="8" key="1">
    <citation type="journal article" date="2014" name="Proc. Natl. Acad. Sci. U.S.A.">
        <title>Extensive sampling of basidiomycete genomes demonstrates inadequacy of the white-rot/brown-rot paradigm for wood decay fungi.</title>
        <authorList>
            <person name="Riley R."/>
            <person name="Salamov A.A."/>
            <person name="Brown D.W."/>
            <person name="Nagy L.G."/>
            <person name="Floudas D."/>
            <person name="Held B.W."/>
            <person name="Levasseur A."/>
            <person name="Lombard V."/>
            <person name="Morin E."/>
            <person name="Otillar R."/>
            <person name="Lindquist E.A."/>
            <person name="Sun H."/>
            <person name="LaButti K.M."/>
            <person name="Schmutz J."/>
            <person name="Jabbour D."/>
            <person name="Luo H."/>
            <person name="Baker S.E."/>
            <person name="Pisabarro A.G."/>
            <person name="Walton J.D."/>
            <person name="Blanchette R.A."/>
            <person name="Henrissat B."/>
            <person name="Martin F."/>
            <person name="Cullen D."/>
            <person name="Hibbett D.S."/>
            <person name="Grigoriev I.V."/>
        </authorList>
    </citation>
    <scope>NUCLEOTIDE SEQUENCE [LARGE SCALE GENOMIC DNA]</scope>
    <source>
        <strain evidence="8">MUCL 33604</strain>
    </source>
</reference>
<name>A0A067PRG3_9AGAM</name>
<feature type="transmembrane region" description="Helical" evidence="6">
    <location>
        <begin position="254"/>
        <end position="276"/>
    </location>
</feature>
<dbReference type="Proteomes" id="UP000027265">
    <property type="component" value="Unassembled WGS sequence"/>
</dbReference>
<dbReference type="GO" id="GO:0004930">
    <property type="term" value="F:G protein-coupled receptor activity"/>
    <property type="evidence" value="ECO:0007669"/>
    <property type="project" value="TreeGrafter"/>
</dbReference>
<dbReference type="OrthoDB" id="100006at2759"/>
<comment type="subcellular location">
    <subcellularLocation>
        <location evidence="1">Membrane</location>
        <topology evidence="1">Multi-pass membrane protein</topology>
    </subcellularLocation>
</comment>
<evidence type="ECO:0000256" key="3">
    <source>
        <dbReference type="ARBA" id="ARBA00022989"/>
    </source>
</evidence>
<protein>
    <recommendedName>
        <fullName evidence="9">Glucose receptor Git3 N-terminal domain-containing protein</fullName>
    </recommendedName>
</protein>
<evidence type="ECO:0000256" key="4">
    <source>
        <dbReference type="ARBA" id="ARBA00023136"/>
    </source>
</evidence>
<evidence type="ECO:0008006" key="9">
    <source>
        <dbReference type="Google" id="ProtNLM"/>
    </source>
</evidence>
<organism evidence="7 8">
    <name type="scientific">Jaapia argillacea MUCL 33604</name>
    <dbReference type="NCBI Taxonomy" id="933084"/>
    <lineage>
        <taxon>Eukaryota</taxon>
        <taxon>Fungi</taxon>
        <taxon>Dikarya</taxon>
        <taxon>Basidiomycota</taxon>
        <taxon>Agaricomycotina</taxon>
        <taxon>Agaricomycetes</taxon>
        <taxon>Agaricomycetidae</taxon>
        <taxon>Jaapiales</taxon>
        <taxon>Jaapiaceae</taxon>
        <taxon>Jaapia</taxon>
    </lineage>
</organism>
<dbReference type="PANTHER" id="PTHR23112">
    <property type="entry name" value="G PROTEIN-COUPLED RECEPTOR 157-RELATED"/>
    <property type="match status" value="1"/>
</dbReference>
<keyword evidence="8" id="KW-1185">Reference proteome</keyword>
<evidence type="ECO:0000256" key="5">
    <source>
        <dbReference type="SAM" id="MobiDB-lite"/>
    </source>
</evidence>
<evidence type="ECO:0000256" key="6">
    <source>
        <dbReference type="SAM" id="Phobius"/>
    </source>
</evidence>
<feature type="compositionally biased region" description="Polar residues" evidence="5">
    <location>
        <begin position="369"/>
        <end position="381"/>
    </location>
</feature>
<sequence length="381" mass="42877">MVMKMVVLSASLSLISVLAIFVVKVRRRFIQDPIDVYLVSLFVADAIQALGSVLSTHWLVTGVVQEEHFCTAQGVIQELGETVVAWSTWAIAGQTFAVLWWDFERIHLMWPAWLITGLIWLFVGLWAIIGPLANAHYMMPSPYWCWIGKNHLGDQLGGQYAWYWTTLLFSVLVYVPLFFKQRGNITVNQHVWWKFRVHERVNNVPGGPNVVRPAEPDTLSLSWLAYPFVYGILILPLTGVRLNYFVKKTSASPGATFGVMTLYNLSGFLNAMLFTLTRATLFQGPGLGDEADRMSVLSDNPVANNDPAIEMKQMSATPAPAECRCRIHPESLDIREERREAPEAGPSSQPFRRQESSGSTNVDRPPFRYQQTRTARSTGVV</sequence>
<keyword evidence="4 6" id="KW-0472">Membrane</keyword>
<evidence type="ECO:0000313" key="7">
    <source>
        <dbReference type="EMBL" id="KDQ57403.1"/>
    </source>
</evidence>
<dbReference type="SUPFAM" id="SSF81321">
    <property type="entry name" value="Family A G protein-coupled receptor-like"/>
    <property type="match status" value="1"/>
</dbReference>
<evidence type="ECO:0000256" key="1">
    <source>
        <dbReference type="ARBA" id="ARBA00004141"/>
    </source>
</evidence>
<evidence type="ECO:0000313" key="8">
    <source>
        <dbReference type="Proteomes" id="UP000027265"/>
    </source>
</evidence>
<accession>A0A067PRG3</accession>
<feature type="transmembrane region" description="Helical" evidence="6">
    <location>
        <begin position="160"/>
        <end position="179"/>
    </location>
</feature>
<evidence type="ECO:0000256" key="2">
    <source>
        <dbReference type="ARBA" id="ARBA00022692"/>
    </source>
</evidence>
<dbReference type="PANTHER" id="PTHR23112:SF37">
    <property type="entry name" value="G PROTEIN-COUPLED RECEPTOR GPR1"/>
    <property type="match status" value="1"/>
</dbReference>
<dbReference type="GO" id="GO:0007189">
    <property type="term" value="P:adenylate cyclase-activating G protein-coupled receptor signaling pathway"/>
    <property type="evidence" value="ECO:0007669"/>
    <property type="project" value="TreeGrafter"/>
</dbReference>
<feature type="transmembrane region" description="Helical" evidence="6">
    <location>
        <begin position="108"/>
        <end position="129"/>
    </location>
</feature>
<dbReference type="InParanoid" id="A0A067PRG3"/>
<gene>
    <name evidence="7" type="ORF">JAAARDRAFT_47398</name>
</gene>
<proteinExistence type="predicted"/>
<dbReference type="Gene3D" id="1.20.1070.10">
    <property type="entry name" value="Rhodopsin 7-helix transmembrane proteins"/>
    <property type="match status" value="1"/>
</dbReference>
<dbReference type="STRING" id="933084.A0A067PRG3"/>
<feature type="compositionally biased region" description="Basic and acidic residues" evidence="5">
    <location>
        <begin position="332"/>
        <end position="342"/>
    </location>
</feature>
<dbReference type="EMBL" id="KL197719">
    <property type="protein sequence ID" value="KDQ57403.1"/>
    <property type="molecule type" value="Genomic_DNA"/>
</dbReference>
<keyword evidence="2 6" id="KW-0812">Transmembrane</keyword>
<feature type="transmembrane region" description="Helical" evidence="6">
    <location>
        <begin position="37"/>
        <end position="59"/>
    </location>
</feature>
<feature type="transmembrane region" description="Helical" evidence="6">
    <location>
        <begin position="6"/>
        <end position="25"/>
    </location>
</feature>
<feature type="region of interest" description="Disordered" evidence="5">
    <location>
        <begin position="332"/>
        <end position="381"/>
    </location>
</feature>
<dbReference type="AlphaFoldDB" id="A0A067PRG3"/>